<dbReference type="Proteomes" id="UP000295008">
    <property type="component" value="Unassembled WGS sequence"/>
</dbReference>
<dbReference type="PROSITE" id="PS51371">
    <property type="entry name" value="CBS"/>
    <property type="match status" value="2"/>
</dbReference>
<dbReference type="InterPro" id="IPR000644">
    <property type="entry name" value="CBS_dom"/>
</dbReference>
<protein>
    <submittedName>
        <fullName evidence="4">CBS domain-containing protein</fullName>
    </submittedName>
</protein>
<dbReference type="EMBL" id="SLUN01000019">
    <property type="protein sequence ID" value="TCL64198.1"/>
    <property type="molecule type" value="Genomic_DNA"/>
</dbReference>
<dbReference type="PANTHER" id="PTHR43080">
    <property type="entry name" value="CBS DOMAIN-CONTAINING PROTEIN CBSX3, MITOCHONDRIAL"/>
    <property type="match status" value="1"/>
</dbReference>
<dbReference type="InterPro" id="IPR051257">
    <property type="entry name" value="Diverse_CBS-Domain"/>
</dbReference>
<dbReference type="AlphaFoldDB" id="A0A4R1RE64"/>
<dbReference type="CDD" id="cd04622">
    <property type="entry name" value="CBS_pair_HRP1_like"/>
    <property type="match status" value="1"/>
</dbReference>
<evidence type="ECO:0000313" key="4">
    <source>
        <dbReference type="EMBL" id="TCL64198.1"/>
    </source>
</evidence>
<gene>
    <name evidence="4" type="ORF">EDC14_10193</name>
</gene>
<feature type="domain" description="CBS" evidence="3">
    <location>
        <begin position="72"/>
        <end position="127"/>
    </location>
</feature>
<accession>A0A4R1RE64</accession>
<evidence type="ECO:0000256" key="2">
    <source>
        <dbReference type="PROSITE-ProRule" id="PRU00703"/>
    </source>
</evidence>
<evidence type="ECO:0000256" key="1">
    <source>
        <dbReference type="ARBA" id="ARBA00023122"/>
    </source>
</evidence>
<dbReference type="Pfam" id="PF00571">
    <property type="entry name" value="CBS"/>
    <property type="match status" value="2"/>
</dbReference>
<dbReference type="PANTHER" id="PTHR43080:SF2">
    <property type="entry name" value="CBS DOMAIN-CONTAINING PROTEIN"/>
    <property type="match status" value="1"/>
</dbReference>
<dbReference type="Gene3D" id="3.10.580.10">
    <property type="entry name" value="CBS-domain"/>
    <property type="match status" value="1"/>
</dbReference>
<evidence type="ECO:0000313" key="5">
    <source>
        <dbReference type="Proteomes" id="UP000295008"/>
    </source>
</evidence>
<proteinExistence type="predicted"/>
<keyword evidence="5" id="KW-1185">Reference proteome</keyword>
<reference evidence="4 5" key="1">
    <citation type="submission" date="2019-03" db="EMBL/GenBank/DDBJ databases">
        <title>Genomic Encyclopedia of Type Strains, Phase IV (KMG-IV): sequencing the most valuable type-strain genomes for metagenomic binning, comparative biology and taxonomic classification.</title>
        <authorList>
            <person name="Goeker M."/>
        </authorList>
    </citation>
    <scope>NUCLEOTIDE SEQUENCE [LARGE SCALE GENOMIC DNA]</scope>
    <source>
        <strain evidence="4 5">LX-B</strain>
    </source>
</reference>
<keyword evidence="1 2" id="KW-0129">CBS domain</keyword>
<organism evidence="4 5">
    <name type="scientific">Hydrogenispora ethanolica</name>
    <dbReference type="NCBI Taxonomy" id="1082276"/>
    <lineage>
        <taxon>Bacteria</taxon>
        <taxon>Bacillati</taxon>
        <taxon>Bacillota</taxon>
        <taxon>Hydrogenispora</taxon>
    </lineage>
</organism>
<feature type="domain" description="CBS" evidence="3">
    <location>
        <begin position="7"/>
        <end position="63"/>
    </location>
</feature>
<sequence length="143" mass="15668">MKIKDIMNHEVAYVSPETTVTQAAQLMQKHDVGSIPVCQGEHLIGIVTDRDIVVRNIAHGRDPHSTPVRDVMTSQVRMVNADMDLHQAAEIMAKSQVRRLPVVDKDRIVGIVSLGDLATQAKTDVELAKTLGLISTPSEPENL</sequence>
<dbReference type="RefSeq" id="WP_132015146.1">
    <property type="nucleotide sequence ID" value="NZ_SLUN01000019.1"/>
</dbReference>
<evidence type="ECO:0000259" key="3">
    <source>
        <dbReference type="PROSITE" id="PS51371"/>
    </source>
</evidence>
<dbReference type="OrthoDB" id="9802114at2"/>
<dbReference type="SMART" id="SM00116">
    <property type="entry name" value="CBS"/>
    <property type="match status" value="2"/>
</dbReference>
<comment type="caution">
    <text evidence="4">The sequence shown here is derived from an EMBL/GenBank/DDBJ whole genome shotgun (WGS) entry which is preliminary data.</text>
</comment>
<dbReference type="InterPro" id="IPR046342">
    <property type="entry name" value="CBS_dom_sf"/>
</dbReference>
<dbReference type="SUPFAM" id="SSF54631">
    <property type="entry name" value="CBS-domain pair"/>
    <property type="match status" value="1"/>
</dbReference>
<name>A0A4R1RE64_HYDET</name>